<evidence type="ECO:0000256" key="1">
    <source>
        <dbReference type="SAM" id="MobiDB-lite"/>
    </source>
</evidence>
<keyword evidence="4" id="KW-1185">Reference proteome</keyword>
<dbReference type="Proteomes" id="UP000630445">
    <property type="component" value="Unassembled WGS sequence"/>
</dbReference>
<keyword evidence="2" id="KW-0472">Membrane</keyword>
<dbReference type="AlphaFoldDB" id="A0A8H6UIZ5"/>
<sequence>MTSISVCLHGNSLLWGYPFIADLLTLVYAVAIRQQLGLLLKILQFFPHCYLSITIPNNYRAQTTTTTTTTTTNTNPAAAEGAPEKKSQPPALEESLPTAPAANASERSGRRGCLLLLLLSRPLLPLMRDPLCVLLSVRACARFKEAEEIITIHDGGNFHKDPSARNAGRGTAVAPVAWSSHLGRSATDGGELFLRRGPQLWFPRCPSSSSCASSARASSSHCGSSACGSSRYTPSA</sequence>
<gene>
    <name evidence="3" type="ORF">CNMCM5793_007555</name>
</gene>
<feature type="compositionally biased region" description="Low complexity" evidence="1">
    <location>
        <begin position="65"/>
        <end position="75"/>
    </location>
</feature>
<protein>
    <submittedName>
        <fullName evidence="3">Uncharacterized protein</fullName>
    </submittedName>
</protein>
<evidence type="ECO:0000256" key="2">
    <source>
        <dbReference type="SAM" id="Phobius"/>
    </source>
</evidence>
<reference evidence="3" key="1">
    <citation type="submission" date="2020-06" db="EMBL/GenBank/DDBJ databases">
        <title>Draft genome sequences of strains closely related to Aspergillus parafelis and Aspergillus hiratsukae.</title>
        <authorList>
            <person name="Dos Santos R.A.C."/>
            <person name="Rivero-Menendez O."/>
            <person name="Steenwyk J.L."/>
            <person name="Mead M.E."/>
            <person name="Goldman G.H."/>
            <person name="Alastruey-Izquierdo A."/>
            <person name="Rokas A."/>
        </authorList>
    </citation>
    <scope>NUCLEOTIDE SEQUENCE</scope>
    <source>
        <strain evidence="3">CNM-CM5793</strain>
    </source>
</reference>
<organism evidence="3 4">
    <name type="scientific">Aspergillus hiratsukae</name>
    <dbReference type="NCBI Taxonomy" id="1194566"/>
    <lineage>
        <taxon>Eukaryota</taxon>
        <taxon>Fungi</taxon>
        <taxon>Dikarya</taxon>
        <taxon>Ascomycota</taxon>
        <taxon>Pezizomycotina</taxon>
        <taxon>Eurotiomycetes</taxon>
        <taxon>Eurotiomycetidae</taxon>
        <taxon>Eurotiales</taxon>
        <taxon>Aspergillaceae</taxon>
        <taxon>Aspergillus</taxon>
        <taxon>Aspergillus subgen. Fumigati</taxon>
    </lineage>
</organism>
<proteinExistence type="predicted"/>
<dbReference type="EMBL" id="JACBAD010001559">
    <property type="protein sequence ID" value="KAF7139717.1"/>
    <property type="molecule type" value="Genomic_DNA"/>
</dbReference>
<name>A0A8H6UIZ5_9EURO</name>
<evidence type="ECO:0000313" key="3">
    <source>
        <dbReference type="EMBL" id="KAF7139717.1"/>
    </source>
</evidence>
<keyword evidence="2" id="KW-1133">Transmembrane helix</keyword>
<comment type="caution">
    <text evidence="3">The sequence shown here is derived from an EMBL/GenBank/DDBJ whole genome shotgun (WGS) entry which is preliminary data.</text>
</comment>
<feature type="region of interest" description="Disordered" evidence="1">
    <location>
        <begin position="65"/>
        <end position="104"/>
    </location>
</feature>
<feature type="transmembrane region" description="Helical" evidence="2">
    <location>
        <begin position="12"/>
        <end position="31"/>
    </location>
</feature>
<feature type="region of interest" description="Disordered" evidence="1">
    <location>
        <begin position="214"/>
        <end position="236"/>
    </location>
</feature>
<evidence type="ECO:0000313" key="4">
    <source>
        <dbReference type="Proteomes" id="UP000630445"/>
    </source>
</evidence>
<accession>A0A8H6UIZ5</accession>
<keyword evidence="2" id="KW-0812">Transmembrane</keyword>
<feature type="compositionally biased region" description="Low complexity" evidence="1">
    <location>
        <begin position="214"/>
        <end position="230"/>
    </location>
</feature>